<keyword evidence="1" id="KW-0560">Oxidoreductase</keyword>
<gene>
    <name evidence="4" type="ORF">HUN84_10825</name>
</gene>
<dbReference type="Pfam" id="PF02826">
    <property type="entry name" value="2-Hacid_dh_C"/>
    <property type="match status" value="1"/>
</dbReference>
<accession>A0ABX2LU53</accession>
<name>A0ABX2LU53_9STAP</name>
<protein>
    <submittedName>
        <fullName evidence="4">Hydroxyacid dehydrogenase</fullName>
    </submittedName>
</protein>
<proteinExistence type="predicted"/>
<reference evidence="4 5" key="1">
    <citation type="submission" date="2020-06" db="EMBL/GenBank/DDBJ databases">
        <title>Staphylococcus borealis sp. nov. -A novel member of the Staphylococcaceae family isolated from skin and blood in humans.</title>
        <authorList>
            <person name="Pain M."/>
            <person name="Wolden R."/>
            <person name="Jaen-Luchoro D."/>
            <person name="Salva-Serra F."/>
            <person name="Iglesias B.P."/>
            <person name="Karlsson R."/>
            <person name="Klingenberg C."/>
            <person name="Cavanagh J.P."/>
        </authorList>
    </citation>
    <scope>NUCLEOTIDE SEQUENCE [LARGE SCALE GENOMIC DNA]</scope>
    <source>
        <strain evidence="4 5">58-22</strain>
    </source>
</reference>
<dbReference type="EMBL" id="JABVEG010000007">
    <property type="protein sequence ID" value="NUI83208.1"/>
    <property type="molecule type" value="Genomic_DNA"/>
</dbReference>
<dbReference type="Gene3D" id="3.40.50.720">
    <property type="entry name" value="NAD(P)-binding Rossmann-like Domain"/>
    <property type="match status" value="2"/>
</dbReference>
<evidence type="ECO:0000259" key="3">
    <source>
        <dbReference type="Pfam" id="PF02826"/>
    </source>
</evidence>
<comment type="caution">
    <text evidence="4">The sequence shown here is derived from an EMBL/GenBank/DDBJ whole genome shotgun (WGS) entry which is preliminary data.</text>
</comment>
<dbReference type="Proteomes" id="UP000610527">
    <property type="component" value="Unassembled WGS sequence"/>
</dbReference>
<feature type="domain" description="D-isomer specific 2-hydroxyacid dehydrogenase NAD-binding" evidence="3">
    <location>
        <begin position="105"/>
        <end position="278"/>
    </location>
</feature>
<evidence type="ECO:0000256" key="2">
    <source>
        <dbReference type="ARBA" id="ARBA00023027"/>
    </source>
</evidence>
<evidence type="ECO:0000313" key="5">
    <source>
        <dbReference type="Proteomes" id="UP000610527"/>
    </source>
</evidence>
<dbReference type="PANTHER" id="PTHR43333">
    <property type="entry name" value="2-HACID_DH_C DOMAIN-CONTAINING PROTEIN"/>
    <property type="match status" value="1"/>
</dbReference>
<dbReference type="SUPFAM" id="SSF52283">
    <property type="entry name" value="Formate/glycerate dehydrogenase catalytic domain-like"/>
    <property type="match status" value="1"/>
</dbReference>
<dbReference type="InterPro" id="IPR036291">
    <property type="entry name" value="NAD(P)-bd_dom_sf"/>
</dbReference>
<sequence>MKIVSLKRLGEIESVLKSDYPELEFYFFKKAEDIPKTLKEELNILIGYDGGVDANFINECPNLKWIAWYATGVNSLPLETIKKRKIILTNSRGVQAKQVSEFVLAFILDDYKKMRTSYINQINKVYDSRLTGKRLSGERVLILGTGSLAQQTVKLLKPFNMTIVGISRSGKSKEGFDCIYKIEELEKHLNKADIIINTLPETNETYHLLLEKHFELMNDECLFINVGRGTVVNEKTLIKALSQNQIRHAYIDVFENEPLKPDNALYKLDNVTLTAHISGNDKNIKRDATKLFKKNLDYFLNKNDVIENKVDLYHGY</sequence>
<dbReference type="GeneID" id="74186747"/>
<dbReference type="SUPFAM" id="SSF51735">
    <property type="entry name" value="NAD(P)-binding Rossmann-fold domains"/>
    <property type="match status" value="1"/>
</dbReference>
<keyword evidence="2" id="KW-0520">NAD</keyword>
<dbReference type="PANTHER" id="PTHR43333:SF1">
    <property type="entry name" value="D-ISOMER SPECIFIC 2-HYDROXYACID DEHYDROGENASE NAD-BINDING DOMAIN-CONTAINING PROTEIN"/>
    <property type="match status" value="1"/>
</dbReference>
<dbReference type="RefSeq" id="WP_053030349.1">
    <property type="nucleotide sequence ID" value="NZ_CUEE01000007.1"/>
</dbReference>
<organism evidence="4 5">
    <name type="scientific">Staphylococcus borealis</name>
    <dbReference type="NCBI Taxonomy" id="2742203"/>
    <lineage>
        <taxon>Bacteria</taxon>
        <taxon>Bacillati</taxon>
        <taxon>Bacillota</taxon>
        <taxon>Bacilli</taxon>
        <taxon>Bacillales</taxon>
        <taxon>Staphylococcaceae</taxon>
        <taxon>Staphylococcus</taxon>
    </lineage>
</organism>
<dbReference type="InterPro" id="IPR006140">
    <property type="entry name" value="D-isomer_DH_NAD-bd"/>
</dbReference>
<evidence type="ECO:0000313" key="4">
    <source>
        <dbReference type="EMBL" id="NUI83208.1"/>
    </source>
</evidence>
<keyword evidence="5" id="KW-1185">Reference proteome</keyword>
<evidence type="ECO:0000256" key="1">
    <source>
        <dbReference type="ARBA" id="ARBA00023002"/>
    </source>
</evidence>